<gene>
    <name evidence="1" type="ORF">SERLA73DRAFT_184747</name>
</gene>
<organism evidence="2">
    <name type="scientific">Serpula lacrymans var. lacrymans (strain S7.3)</name>
    <name type="common">Dry rot fungus</name>
    <dbReference type="NCBI Taxonomy" id="936435"/>
    <lineage>
        <taxon>Eukaryota</taxon>
        <taxon>Fungi</taxon>
        <taxon>Dikarya</taxon>
        <taxon>Basidiomycota</taxon>
        <taxon>Agaricomycotina</taxon>
        <taxon>Agaricomycetes</taxon>
        <taxon>Agaricomycetidae</taxon>
        <taxon>Boletales</taxon>
        <taxon>Coniophorineae</taxon>
        <taxon>Serpulaceae</taxon>
        <taxon>Serpula</taxon>
    </lineage>
</organism>
<dbReference type="AlphaFoldDB" id="F8Q523"/>
<evidence type="ECO:0000313" key="1">
    <source>
        <dbReference type="EMBL" id="EGN96650.1"/>
    </source>
</evidence>
<reference evidence="2" key="1">
    <citation type="journal article" date="2011" name="Science">
        <title>The plant cell wall-decomposing machinery underlies the functional diversity of forest fungi.</title>
        <authorList>
            <person name="Eastwood D.C."/>
            <person name="Floudas D."/>
            <person name="Binder M."/>
            <person name="Majcherczyk A."/>
            <person name="Schneider P."/>
            <person name="Aerts A."/>
            <person name="Asiegbu F.O."/>
            <person name="Baker S.E."/>
            <person name="Barry K."/>
            <person name="Bendiksby M."/>
            <person name="Blumentritt M."/>
            <person name="Coutinho P.M."/>
            <person name="Cullen D."/>
            <person name="de Vries R.P."/>
            <person name="Gathman A."/>
            <person name="Goodell B."/>
            <person name="Henrissat B."/>
            <person name="Ihrmark K."/>
            <person name="Kauserud H."/>
            <person name="Kohler A."/>
            <person name="LaButti K."/>
            <person name="Lapidus A."/>
            <person name="Lavin J.L."/>
            <person name="Lee Y.-H."/>
            <person name="Lindquist E."/>
            <person name="Lilly W."/>
            <person name="Lucas S."/>
            <person name="Morin E."/>
            <person name="Murat C."/>
            <person name="Oguiza J.A."/>
            <person name="Park J."/>
            <person name="Pisabarro A.G."/>
            <person name="Riley R."/>
            <person name="Rosling A."/>
            <person name="Salamov A."/>
            <person name="Schmidt O."/>
            <person name="Schmutz J."/>
            <person name="Skrede I."/>
            <person name="Stenlid J."/>
            <person name="Wiebenga A."/>
            <person name="Xie X."/>
            <person name="Kuees U."/>
            <person name="Hibbett D.S."/>
            <person name="Hoffmeister D."/>
            <person name="Hoegberg N."/>
            <person name="Martin F."/>
            <person name="Grigoriev I.V."/>
            <person name="Watkinson S.C."/>
        </authorList>
    </citation>
    <scope>NUCLEOTIDE SEQUENCE [LARGE SCALE GENOMIC DNA]</scope>
    <source>
        <strain evidence="2">strain S7.3</strain>
    </source>
</reference>
<name>F8Q523_SERL3</name>
<accession>F8Q523</accession>
<dbReference type="EMBL" id="GL945483">
    <property type="protein sequence ID" value="EGN96650.1"/>
    <property type="molecule type" value="Genomic_DNA"/>
</dbReference>
<dbReference type="InParanoid" id="F8Q523"/>
<dbReference type="HOGENOM" id="CLU_3033849_0_0_1"/>
<sequence length="65" mass="7818">MYFWWMATHRMLERRSGAMVRGPALDGWFAPWGTIPRRLDFSFFTLDRSREAYEEAAPEKKDVFE</sequence>
<evidence type="ECO:0000313" key="2">
    <source>
        <dbReference type="Proteomes" id="UP000008063"/>
    </source>
</evidence>
<protein>
    <submittedName>
        <fullName evidence="1">Uncharacterized protein</fullName>
    </submittedName>
</protein>
<keyword evidence="2" id="KW-1185">Reference proteome</keyword>
<dbReference type="Proteomes" id="UP000008063">
    <property type="component" value="Unassembled WGS sequence"/>
</dbReference>
<proteinExistence type="predicted"/>